<dbReference type="EMBL" id="JANPWB010000013">
    <property type="protein sequence ID" value="KAJ1106870.1"/>
    <property type="molecule type" value="Genomic_DNA"/>
</dbReference>
<dbReference type="AlphaFoldDB" id="A0AAV7MVZ5"/>
<evidence type="ECO:0000256" key="1">
    <source>
        <dbReference type="SAM" id="MobiDB-lite"/>
    </source>
</evidence>
<dbReference type="Proteomes" id="UP001066276">
    <property type="component" value="Chromosome 9"/>
</dbReference>
<organism evidence="2 3">
    <name type="scientific">Pleurodeles waltl</name>
    <name type="common">Iberian ribbed newt</name>
    <dbReference type="NCBI Taxonomy" id="8319"/>
    <lineage>
        <taxon>Eukaryota</taxon>
        <taxon>Metazoa</taxon>
        <taxon>Chordata</taxon>
        <taxon>Craniata</taxon>
        <taxon>Vertebrata</taxon>
        <taxon>Euteleostomi</taxon>
        <taxon>Amphibia</taxon>
        <taxon>Batrachia</taxon>
        <taxon>Caudata</taxon>
        <taxon>Salamandroidea</taxon>
        <taxon>Salamandridae</taxon>
        <taxon>Pleurodelinae</taxon>
        <taxon>Pleurodeles</taxon>
    </lineage>
</organism>
<protein>
    <submittedName>
        <fullName evidence="2">Uncharacterized protein</fullName>
    </submittedName>
</protein>
<proteinExistence type="predicted"/>
<comment type="caution">
    <text evidence="2">The sequence shown here is derived from an EMBL/GenBank/DDBJ whole genome shotgun (WGS) entry which is preliminary data.</text>
</comment>
<evidence type="ECO:0000313" key="2">
    <source>
        <dbReference type="EMBL" id="KAJ1106870.1"/>
    </source>
</evidence>
<evidence type="ECO:0000313" key="3">
    <source>
        <dbReference type="Proteomes" id="UP001066276"/>
    </source>
</evidence>
<accession>A0AAV7MVZ5</accession>
<keyword evidence="3" id="KW-1185">Reference proteome</keyword>
<sequence length="72" mass="7823">MLQRVRCSELLISPFIHRVRRLGAPGRQPRPEPDRGVLELDSAPEARDAGSTRSSKFSGPGAPAALRVFVVS</sequence>
<name>A0AAV7MVZ5_PLEWA</name>
<feature type="region of interest" description="Disordered" evidence="1">
    <location>
        <begin position="23"/>
        <end position="61"/>
    </location>
</feature>
<reference evidence="2" key="1">
    <citation type="journal article" date="2022" name="bioRxiv">
        <title>Sequencing and chromosome-scale assembly of the giantPleurodeles waltlgenome.</title>
        <authorList>
            <person name="Brown T."/>
            <person name="Elewa A."/>
            <person name="Iarovenko S."/>
            <person name="Subramanian E."/>
            <person name="Araus A.J."/>
            <person name="Petzold A."/>
            <person name="Susuki M."/>
            <person name="Suzuki K.-i.T."/>
            <person name="Hayashi T."/>
            <person name="Toyoda A."/>
            <person name="Oliveira C."/>
            <person name="Osipova E."/>
            <person name="Leigh N.D."/>
            <person name="Simon A."/>
            <person name="Yun M.H."/>
        </authorList>
    </citation>
    <scope>NUCLEOTIDE SEQUENCE</scope>
    <source>
        <strain evidence="2">20211129_DDA</strain>
        <tissue evidence="2">Liver</tissue>
    </source>
</reference>
<gene>
    <name evidence="2" type="ORF">NDU88_004268</name>
</gene>
<feature type="compositionally biased region" description="Basic and acidic residues" evidence="1">
    <location>
        <begin position="29"/>
        <end position="50"/>
    </location>
</feature>